<sequence>MPPRRQGWDDDDDDDFHDRRPVFKGTRNYESFGSSLGEKIGDAVTTVAQAAGNLKEQLEREARKNDALDKLGSKFNNLGESIRQTDAGNVIQKEWAKVTSAASKAIEERRLAAEREKDQARSHSKMPPGCYCDMRGYPCPMHKGHEKWRTSTVYQQHLLYNSDGKEEGARQSSSGQSSANGASGKDSAELDEMLAQLVSMGFDPERVVEVLSKHKSLQSATNALLDAPEPERQPPPADPPRVAISEFIGAAPKVPPPKPPKPEPESLLLFDEPIEQPQPPRNFAAELFLMSSTPLPSSTPPPVAAPPPSGTSTFASTGPAAARPPSVPFTPAGAGPMPGAPPRTGGNGGAAGGTAGGTPHAGFPPQCAQPAGASNWPPYPEKPAAPVQADPTLPAGWHACVHASSGLPYYFNTSTQQSQWEHPALPATAANGARASQAPAQVQPPSHGAHTPQMPPQVQPPAHGAYAPPSPRQAQTPSPHGAYAPQGQFQPPAHAPQAPHHAQAVSSYAAPAPSAPAGVGWGSPSAAPQQVSAATPELPPPWHACVHPSTGIPYYFNTETQQSQWEYPGVRAPIASGASPTPNGNSSRPT</sequence>
<protein>
    <submittedName>
        <fullName evidence="4">Uncharacterized protein</fullName>
    </submittedName>
</protein>
<feature type="region of interest" description="Disordered" evidence="1">
    <location>
        <begin position="223"/>
        <end position="387"/>
    </location>
</feature>
<dbReference type="Pfam" id="PF00397">
    <property type="entry name" value="WW"/>
    <property type="match status" value="2"/>
</dbReference>
<dbReference type="Gene3D" id="1.10.8.10">
    <property type="entry name" value="DNA helicase RuvA subunit, C-terminal domain"/>
    <property type="match status" value="1"/>
</dbReference>
<keyword evidence="5" id="KW-1185">Reference proteome</keyword>
<dbReference type="PANTHER" id="PTHR21715:SF0">
    <property type="entry name" value="RH04127P"/>
    <property type="match status" value="1"/>
</dbReference>
<gene>
    <name evidence="4" type="ORF">AB1Y20_018017</name>
</gene>
<dbReference type="InterPro" id="IPR015940">
    <property type="entry name" value="UBA"/>
</dbReference>
<organism evidence="4 5">
    <name type="scientific">Prymnesium parvum</name>
    <name type="common">Toxic golden alga</name>
    <dbReference type="NCBI Taxonomy" id="97485"/>
    <lineage>
        <taxon>Eukaryota</taxon>
        <taxon>Haptista</taxon>
        <taxon>Haptophyta</taxon>
        <taxon>Prymnesiophyceae</taxon>
        <taxon>Prymnesiales</taxon>
        <taxon>Prymnesiaceae</taxon>
        <taxon>Prymnesium</taxon>
    </lineage>
</organism>
<dbReference type="InterPro" id="IPR009060">
    <property type="entry name" value="UBA-like_sf"/>
</dbReference>
<dbReference type="Proteomes" id="UP001515480">
    <property type="component" value="Unassembled WGS sequence"/>
</dbReference>
<feature type="region of interest" description="Disordered" evidence="1">
    <location>
        <begin position="571"/>
        <end position="590"/>
    </location>
</feature>
<evidence type="ECO:0000259" key="2">
    <source>
        <dbReference type="PROSITE" id="PS50020"/>
    </source>
</evidence>
<feature type="compositionally biased region" description="Low complexity" evidence="1">
    <location>
        <begin position="484"/>
        <end position="534"/>
    </location>
</feature>
<dbReference type="InterPro" id="IPR053233">
    <property type="entry name" value="ABRA-related"/>
</dbReference>
<dbReference type="AlphaFoldDB" id="A0AB34JQK3"/>
<dbReference type="InterPro" id="IPR001202">
    <property type="entry name" value="WW_dom"/>
</dbReference>
<accession>A0AB34JQK3</accession>
<dbReference type="InterPro" id="IPR036020">
    <property type="entry name" value="WW_dom_sf"/>
</dbReference>
<feature type="domain" description="UBA" evidence="3">
    <location>
        <begin position="189"/>
        <end position="227"/>
    </location>
</feature>
<feature type="compositionally biased region" description="Low complexity" evidence="1">
    <location>
        <begin position="170"/>
        <end position="184"/>
    </location>
</feature>
<feature type="region of interest" description="Disordered" evidence="1">
    <location>
        <begin position="429"/>
        <end position="544"/>
    </location>
</feature>
<feature type="compositionally biased region" description="Gly residues" evidence="1">
    <location>
        <begin position="345"/>
        <end position="356"/>
    </location>
</feature>
<dbReference type="PROSITE" id="PS50020">
    <property type="entry name" value="WW_DOMAIN_2"/>
    <property type="match status" value="2"/>
</dbReference>
<dbReference type="EMBL" id="JBGBPQ010000006">
    <property type="protein sequence ID" value="KAL1523057.1"/>
    <property type="molecule type" value="Genomic_DNA"/>
</dbReference>
<name>A0AB34JQK3_PRYPA</name>
<dbReference type="Gene3D" id="2.20.70.10">
    <property type="match status" value="2"/>
</dbReference>
<feature type="region of interest" description="Disordered" evidence="1">
    <location>
        <begin position="1"/>
        <end position="35"/>
    </location>
</feature>
<feature type="region of interest" description="Disordered" evidence="1">
    <location>
        <begin position="163"/>
        <end position="187"/>
    </location>
</feature>
<dbReference type="PANTHER" id="PTHR21715">
    <property type="entry name" value="RH04127P"/>
    <property type="match status" value="1"/>
</dbReference>
<evidence type="ECO:0000313" key="5">
    <source>
        <dbReference type="Proteomes" id="UP001515480"/>
    </source>
</evidence>
<dbReference type="CDD" id="cd00201">
    <property type="entry name" value="WW"/>
    <property type="match status" value="2"/>
</dbReference>
<feature type="domain" description="WW" evidence="2">
    <location>
        <begin position="536"/>
        <end position="570"/>
    </location>
</feature>
<feature type="compositionally biased region" description="Polar residues" evidence="1">
    <location>
        <begin position="578"/>
        <end position="590"/>
    </location>
</feature>
<feature type="domain" description="WW" evidence="2">
    <location>
        <begin position="391"/>
        <end position="425"/>
    </location>
</feature>
<evidence type="ECO:0000259" key="3">
    <source>
        <dbReference type="PROSITE" id="PS50030"/>
    </source>
</evidence>
<dbReference type="PROSITE" id="PS01159">
    <property type="entry name" value="WW_DOMAIN_1"/>
    <property type="match status" value="2"/>
</dbReference>
<comment type="caution">
    <text evidence="4">The sequence shown here is derived from an EMBL/GenBank/DDBJ whole genome shotgun (WGS) entry which is preliminary data.</text>
</comment>
<dbReference type="PROSITE" id="PS50030">
    <property type="entry name" value="UBA"/>
    <property type="match status" value="1"/>
</dbReference>
<dbReference type="Pfam" id="PF00627">
    <property type="entry name" value="UBA"/>
    <property type="match status" value="1"/>
</dbReference>
<proteinExistence type="predicted"/>
<reference evidence="4 5" key="1">
    <citation type="journal article" date="2024" name="Science">
        <title>Giant polyketide synthase enzymes in the biosynthesis of giant marine polyether toxins.</title>
        <authorList>
            <person name="Fallon T.R."/>
            <person name="Shende V.V."/>
            <person name="Wierzbicki I.H."/>
            <person name="Pendleton A.L."/>
            <person name="Watervoot N.F."/>
            <person name="Auber R.P."/>
            <person name="Gonzalez D.J."/>
            <person name="Wisecaver J.H."/>
            <person name="Moore B.S."/>
        </authorList>
    </citation>
    <scope>NUCLEOTIDE SEQUENCE [LARGE SCALE GENOMIC DNA]</scope>
    <source>
        <strain evidence="4 5">12B1</strain>
    </source>
</reference>
<dbReference type="SMART" id="SM00456">
    <property type="entry name" value="WW"/>
    <property type="match status" value="2"/>
</dbReference>
<dbReference type="SUPFAM" id="SSF51045">
    <property type="entry name" value="WW domain"/>
    <property type="match status" value="2"/>
</dbReference>
<evidence type="ECO:0000313" key="4">
    <source>
        <dbReference type="EMBL" id="KAL1523057.1"/>
    </source>
</evidence>
<feature type="compositionally biased region" description="Pro residues" evidence="1">
    <location>
        <begin position="297"/>
        <end position="309"/>
    </location>
</feature>
<evidence type="ECO:0000256" key="1">
    <source>
        <dbReference type="SAM" id="MobiDB-lite"/>
    </source>
</evidence>
<dbReference type="SUPFAM" id="SSF46934">
    <property type="entry name" value="UBA-like"/>
    <property type="match status" value="1"/>
</dbReference>